<name>A0ABT0R258_9MICO</name>
<dbReference type="InterPro" id="IPR029068">
    <property type="entry name" value="Glyas_Bleomycin-R_OHBP_Dase"/>
</dbReference>
<dbReference type="Pfam" id="PF00903">
    <property type="entry name" value="Glyoxalase"/>
    <property type="match status" value="1"/>
</dbReference>
<evidence type="ECO:0000259" key="1">
    <source>
        <dbReference type="Pfam" id="PF00903"/>
    </source>
</evidence>
<dbReference type="PANTHER" id="PTHR33990">
    <property type="entry name" value="PROTEIN YJDN-RELATED"/>
    <property type="match status" value="1"/>
</dbReference>
<dbReference type="InterPro" id="IPR028973">
    <property type="entry name" value="PhnB-like"/>
</dbReference>
<dbReference type="InterPro" id="IPR004360">
    <property type="entry name" value="Glyas_Fos-R_dOase_dom"/>
</dbReference>
<feature type="domain" description="Glyoxalase/fosfomycin resistance/dioxygenase" evidence="1">
    <location>
        <begin position="16"/>
        <end position="135"/>
    </location>
</feature>
<reference evidence="2" key="1">
    <citation type="submission" date="2022-02" db="EMBL/GenBank/DDBJ databases">
        <authorList>
            <person name="Lee M."/>
            <person name="Kim S.-J."/>
            <person name="Jung M.-Y."/>
        </authorList>
    </citation>
    <scope>NUCLEOTIDE SEQUENCE</scope>
    <source>
        <strain evidence="2">JHP9</strain>
    </source>
</reference>
<dbReference type="PANTHER" id="PTHR33990:SF1">
    <property type="entry name" value="PROTEIN YJDN"/>
    <property type="match status" value="1"/>
</dbReference>
<gene>
    <name evidence="2" type="ORF">Bequi_11420</name>
</gene>
<dbReference type="Proteomes" id="UP001203761">
    <property type="component" value="Unassembled WGS sequence"/>
</dbReference>
<protein>
    <submittedName>
        <fullName evidence="2">VOC family protein</fullName>
    </submittedName>
</protein>
<evidence type="ECO:0000313" key="3">
    <source>
        <dbReference type="Proteomes" id="UP001203761"/>
    </source>
</evidence>
<comment type="caution">
    <text evidence="2">The sequence shown here is derived from an EMBL/GenBank/DDBJ whole genome shotgun (WGS) entry which is preliminary data.</text>
</comment>
<dbReference type="Gene3D" id="3.10.180.10">
    <property type="entry name" value="2,3-Dihydroxybiphenyl 1,2-Dioxygenase, domain 1"/>
    <property type="match status" value="1"/>
</dbReference>
<organism evidence="2 3">
    <name type="scientific">Brachybacterium equifaecis</name>
    <dbReference type="NCBI Taxonomy" id="2910770"/>
    <lineage>
        <taxon>Bacteria</taxon>
        <taxon>Bacillati</taxon>
        <taxon>Actinomycetota</taxon>
        <taxon>Actinomycetes</taxon>
        <taxon>Micrococcales</taxon>
        <taxon>Dermabacteraceae</taxon>
        <taxon>Brachybacterium</taxon>
    </lineage>
</organism>
<dbReference type="CDD" id="cd06588">
    <property type="entry name" value="PhnB_like"/>
    <property type="match status" value="1"/>
</dbReference>
<dbReference type="EMBL" id="JAKNCJ010000007">
    <property type="protein sequence ID" value="MCL6423981.1"/>
    <property type="molecule type" value="Genomic_DNA"/>
</dbReference>
<proteinExistence type="predicted"/>
<keyword evidence="3" id="KW-1185">Reference proteome</keyword>
<sequence length="155" mass="16570">MASGLHPYLNFPGTSREAFELYGKALGAEPKFATFGEFHAVPEGHEASDKIKHGSLEVSDVIKLYVSDTIEGKSPDGIVEGNSVTLSLMGDDAELTKKAFATLAEDGTVVMPLQKQIWGDVYGQVKDRYGITWQFNIAGGAPGTEDFEAAEGVEG</sequence>
<evidence type="ECO:0000313" key="2">
    <source>
        <dbReference type="EMBL" id="MCL6423981.1"/>
    </source>
</evidence>
<accession>A0ABT0R258</accession>
<dbReference type="RefSeq" id="WP_249738064.1">
    <property type="nucleotide sequence ID" value="NZ_JAKNCJ010000007.1"/>
</dbReference>
<dbReference type="SUPFAM" id="SSF54593">
    <property type="entry name" value="Glyoxalase/Bleomycin resistance protein/Dihydroxybiphenyl dioxygenase"/>
    <property type="match status" value="1"/>
</dbReference>